<dbReference type="GO" id="GO:0003723">
    <property type="term" value="F:RNA binding"/>
    <property type="evidence" value="ECO:0007669"/>
    <property type="project" value="UniProtKB-KW"/>
</dbReference>
<evidence type="ECO:0000256" key="13">
    <source>
        <dbReference type="SAM" id="MobiDB-lite"/>
    </source>
</evidence>
<evidence type="ECO:0000256" key="9">
    <source>
        <dbReference type="ARBA" id="ARBA00044712"/>
    </source>
</evidence>
<dbReference type="Proteomes" id="UP000838756">
    <property type="component" value="Unassembled WGS sequence"/>
</dbReference>
<keyword evidence="6 10" id="KW-0694">RNA-binding</keyword>
<evidence type="ECO:0000256" key="7">
    <source>
        <dbReference type="ARBA" id="ARBA00023042"/>
    </source>
</evidence>
<dbReference type="PANTHER" id="PTHR12189:SF2">
    <property type="entry name" value="MRNA CAP GUANINE-N7 METHYLTRANSFERASE"/>
    <property type="match status" value="1"/>
</dbReference>
<evidence type="ECO:0000256" key="8">
    <source>
        <dbReference type="ARBA" id="ARBA00023242"/>
    </source>
</evidence>
<feature type="compositionally biased region" description="Polar residues" evidence="13">
    <location>
        <begin position="1"/>
        <end position="20"/>
    </location>
</feature>
<dbReference type="GO" id="GO:0004482">
    <property type="term" value="F:mRNA 5'-cap (guanine-N7-)-methyltransferase activity"/>
    <property type="evidence" value="ECO:0007669"/>
    <property type="project" value="UniProtKB-EC"/>
</dbReference>
<name>A0A8S4R4T9_9NEOP</name>
<feature type="binding site" evidence="12">
    <location>
        <begin position="70"/>
        <end position="71"/>
    </location>
    <ligand>
        <name>mRNA</name>
        <dbReference type="ChEBI" id="CHEBI:33699"/>
    </ligand>
</feature>
<evidence type="ECO:0000256" key="12">
    <source>
        <dbReference type="PIRSR" id="PIRSR028762-2"/>
    </source>
</evidence>
<keyword evidence="3 10" id="KW-0507">mRNA processing</keyword>
<dbReference type="OrthoDB" id="10248867at2759"/>
<dbReference type="InterPro" id="IPR029063">
    <property type="entry name" value="SAM-dependent_MTases_sf"/>
</dbReference>
<evidence type="ECO:0000256" key="1">
    <source>
        <dbReference type="ARBA" id="ARBA00004123"/>
    </source>
</evidence>
<dbReference type="SUPFAM" id="SSF53335">
    <property type="entry name" value="S-adenosyl-L-methionine-dependent methyltransferases"/>
    <property type="match status" value="1"/>
</dbReference>
<feature type="binding site" evidence="11">
    <location>
        <position position="74"/>
    </location>
    <ligand>
        <name>S-adenosyl-L-methionine</name>
        <dbReference type="ChEBI" id="CHEBI:59789"/>
    </ligand>
</feature>
<dbReference type="InterPro" id="IPR004971">
    <property type="entry name" value="mRNA_G-N7_MeTrfase_dom"/>
</dbReference>
<feature type="binding site" evidence="11">
    <location>
        <position position="182"/>
    </location>
    <ligand>
        <name>S-adenosyl-L-methionine</name>
        <dbReference type="ChEBI" id="CHEBI:59789"/>
    </ligand>
</feature>
<comment type="similarity">
    <text evidence="10">Belongs to the class I-like SAM-binding methyltransferase superfamily. mRNA cap 0 methyltransferase family.</text>
</comment>
<evidence type="ECO:0000259" key="14">
    <source>
        <dbReference type="PROSITE" id="PS51562"/>
    </source>
</evidence>
<keyword evidence="2 10" id="KW-0489">Methyltransferase</keyword>
<feature type="site" description="mRNA cap binding" evidence="12">
    <location>
        <position position="362"/>
    </location>
</feature>
<keyword evidence="16" id="KW-1185">Reference proteome</keyword>
<evidence type="ECO:0000313" key="15">
    <source>
        <dbReference type="EMBL" id="CAH2231748.1"/>
    </source>
</evidence>
<dbReference type="AlphaFoldDB" id="A0A8S4R4T9"/>
<dbReference type="InterPro" id="IPR016899">
    <property type="entry name" value="mRNA_G-N7_MeTrfase_euk"/>
</dbReference>
<evidence type="ECO:0000256" key="4">
    <source>
        <dbReference type="ARBA" id="ARBA00022679"/>
    </source>
</evidence>
<feature type="binding site" evidence="11">
    <location>
        <position position="122"/>
    </location>
    <ligand>
        <name>S-adenosyl-L-methionine</name>
        <dbReference type="ChEBI" id="CHEBI:59789"/>
    </ligand>
</feature>
<organism evidence="15 16">
    <name type="scientific">Pararge aegeria aegeria</name>
    <dbReference type="NCBI Taxonomy" id="348720"/>
    <lineage>
        <taxon>Eukaryota</taxon>
        <taxon>Metazoa</taxon>
        <taxon>Ecdysozoa</taxon>
        <taxon>Arthropoda</taxon>
        <taxon>Hexapoda</taxon>
        <taxon>Insecta</taxon>
        <taxon>Pterygota</taxon>
        <taxon>Neoptera</taxon>
        <taxon>Endopterygota</taxon>
        <taxon>Lepidoptera</taxon>
        <taxon>Glossata</taxon>
        <taxon>Ditrysia</taxon>
        <taxon>Papilionoidea</taxon>
        <taxon>Nymphalidae</taxon>
        <taxon>Satyrinae</taxon>
        <taxon>Satyrini</taxon>
        <taxon>Parargina</taxon>
        <taxon>Pararge</taxon>
    </lineage>
</organism>
<evidence type="ECO:0000256" key="3">
    <source>
        <dbReference type="ARBA" id="ARBA00022664"/>
    </source>
</evidence>
<comment type="catalytic activity">
    <reaction evidence="9">
        <text>a 5'-end (5'-triphosphoguanosine)-ribonucleoside in mRNA + S-adenosyl-L-methionine = a 5'-end (N(7)-methyl 5'-triphosphoguanosine)-ribonucleoside in mRNA + S-adenosyl-L-homocysteine</text>
        <dbReference type="Rhea" id="RHEA:67008"/>
        <dbReference type="Rhea" id="RHEA-COMP:17166"/>
        <dbReference type="Rhea" id="RHEA-COMP:17167"/>
        <dbReference type="ChEBI" id="CHEBI:57856"/>
        <dbReference type="ChEBI" id="CHEBI:59789"/>
        <dbReference type="ChEBI" id="CHEBI:156461"/>
        <dbReference type="ChEBI" id="CHEBI:167617"/>
        <dbReference type="EC" id="2.1.1.56"/>
    </reaction>
</comment>
<feature type="site" description="mRNA cap binding" evidence="12">
    <location>
        <position position="109"/>
    </location>
</feature>
<evidence type="ECO:0000256" key="2">
    <source>
        <dbReference type="ARBA" id="ARBA00022603"/>
    </source>
</evidence>
<sequence>MAENSQNSDAVFYKENTSNAHETKIRDDEEMPAKCSSSHANVVAAHYNHIEEKGLNERCNSPIFYLRNFNNWVKSVLIQEYTTKIREKDYHRALRVLDICCGKGGDLSKWQKARAEHVVFADIADVSIDQCRSRYDDLHRRSGRLFSAEFIAADCTKDVLRHKYKDPSVKFDLTSCQFGLHYSFESLAQARRMLANISECLKPDGYFFGTVPDAYEIVARCQKSGNGTFGNRIFNIKLLFDPENGFPLFGAKYDFHLEGVVNCPEFLVNFELFVKLAAEYGLELIYKAGFEDFYKKYADRYKFLLQRIKCFEVYPSVSGKELLGNESEYSHAKEFSENMTNNGNTNPLGTMSSCEWEVATIYLAFVFKKCKNTWDSNGKPLYITSNNQQTSSNK</sequence>
<keyword evidence="8 10" id="KW-0539">Nucleus</keyword>
<dbReference type="Gene3D" id="3.40.50.150">
    <property type="entry name" value="Vaccinia Virus protein VP39"/>
    <property type="match status" value="1"/>
</dbReference>
<evidence type="ECO:0000256" key="6">
    <source>
        <dbReference type="ARBA" id="ARBA00022884"/>
    </source>
</evidence>
<proteinExistence type="inferred from homology"/>
<keyword evidence="7 10" id="KW-0506">mRNA capping</keyword>
<feature type="domain" description="MRNA cap 0 methyltransferase" evidence="14">
    <location>
        <begin position="61"/>
        <end position="370"/>
    </location>
</feature>
<protein>
    <recommendedName>
        <fullName evidence="10">mRNA cap guanine-N(7) methyltransferase</fullName>
        <ecNumber evidence="10">2.1.1.56</ecNumber>
    </recommendedName>
    <alternativeName>
        <fullName evidence="10">mRNA (guanine-N(7))-methyltransferase</fullName>
    </alternativeName>
    <alternativeName>
        <fullName evidence="10">mRNA cap methyltransferase</fullName>
    </alternativeName>
</protein>
<feature type="binding site" evidence="11">
    <location>
        <position position="177"/>
    </location>
    <ligand>
        <name>S-adenosyl-L-methionine</name>
        <dbReference type="ChEBI" id="CHEBI:59789"/>
    </ligand>
</feature>
<feature type="site" description="mRNA cap binding" evidence="12">
    <location>
        <position position="181"/>
    </location>
</feature>
<evidence type="ECO:0000313" key="16">
    <source>
        <dbReference type="Proteomes" id="UP000838756"/>
    </source>
</evidence>
<keyword evidence="5 10" id="KW-0949">S-adenosyl-L-methionine</keyword>
<accession>A0A8S4R4T9</accession>
<reference evidence="15" key="1">
    <citation type="submission" date="2022-03" db="EMBL/GenBank/DDBJ databases">
        <authorList>
            <person name="Lindestad O."/>
        </authorList>
    </citation>
    <scope>NUCLEOTIDE SEQUENCE</scope>
</reference>
<feature type="region of interest" description="Disordered" evidence="13">
    <location>
        <begin position="1"/>
        <end position="31"/>
    </location>
</feature>
<feature type="site" description="mRNA cap binding" evidence="12">
    <location>
        <position position="265"/>
    </location>
</feature>
<feature type="binding site" evidence="11">
    <location>
        <position position="154"/>
    </location>
    <ligand>
        <name>S-adenosyl-L-methionine</name>
        <dbReference type="ChEBI" id="CHEBI:59789"/>
    </ligand>
</feature>
<comment type="subcellular location">
    <subcellularLocation>
        <location evidence="1 10">Nucleus</location>
    </subcellularLocation>
</comment>
<evidence type="ECO:0000256" key="10">
    <source>
        <dbReference type="PIRNR" id="PIRNR028762"/>
    </source>
</evidence>
<evidence type="ECO:0000256" key="5">
    <source>
        <dbReference type="ARBA" id="ARBA00022691"/>
    </source>
</evidence>
<dbReference type="GO" id="GO:0005634">
    <property type="term" value="C:nucleus"/>
    <property type="evidence" value="ECO:0007669"/>
    <property type="project" value="UniProtKB-SubCell"/>
</dbReference>
<keyword evidence="4 10" id="KW-0808">Transferase</keyword>
<dbReference type="Pfam" id="PF03291">
    <property type="entry name" value="mRNA_G-N7_MeTrfase"/>
    <property type="match status" value="1"/>
</dbReference>
<feature type="binding site" evidence="11">
    <location>
        <position position="100"/>
    </location>
    <ligand>
        <name>S-adenosyl-L-methionine</name>
        <dbReference type="ChEBI" id="CHEBI:59789"/>
    </ligand>
</feature>
<feature type="site" description="mRNA cap binding" evidence="12">
    <location>
        <position position="103"/>
    </location>
</feature>
<gene>
    <name evidence="15" type="primary">jg7161</name>
    <name evidence="15" type="ORF">PAEG_LOCUS10200</name>
</gene>
<dbReference type="PANTHER" id="PTHR12189">
    <property type="entry name" value="MRNA GUANINE-7- METHYLTRANSFERASE"/>
    <property type="match status" value="1"/>
</dbReference>
<dbReference type="PROSITE" id="PS51562">
    <property type="entry name" value="RNA_CAP0_MT"/>
    <property type="match status" value="1"/>
</dbReference>
<comment type="caution">
    <text evidence="15">The sequence shown here is derived from an EMBL/GenBank/DDBJ whole genome shotgun (WGS) entry which is preliminary data.</text>
</comment>
<dbReference type="InterPro" id="IPR039753">
    <property type="entry name" value="RG7MT1"/>
</dbReference>
<evidence type="ECO:0000256" key="11">
    <source>
        <dbReference type="PIRSR" id="PIRSR028762-1"/>
    </source>
</evidence>
<feature type="site" description="mRNA cap binding" evidence="12">
    <location>
        <position position="134"/>
    </location>
</feature>
<dbReference type="CDD" id="cd02440">
    <property type="entry name" value="AdoMet_MTases"/>
    <property type="match status" value="1"/>
</dbReference>
<dbReference type="PIRSF" id="PIRSF028762">
    <property type="entry name" value="ABD1"/>
    <property type="match status" value="1"/>
</dbReference>
<dbReference type="EMBL" id="CAKXAJ010024854">
    <property type="protein sequence ID" value="CAH2231748.1"/>
    <property type="molecule type" value="Genomic_DNA"/>
</dbReference>
<dbReference type="EC" id="2.1.1.56" evidence="10"/>